<name>A0ABT8FXJ6_9MICO</name>
<organism evidence="3 4">
    <name type="scientific">Demequina zhanjiangensis</name>
    <dbReference type="NCBI Taxonomy" id="3051659"/>
    <lineage>
        <taxon>Bacteria</taxon>
        <taxon>Bacillati</taxon>
        <taxon>Actinomycetota</taxon>
        <taxon>Actinomycetes</taxon>
        <taxon>Micrococcales</taxon>
        <taxon>Demequinaceae</taxon>
        <taxon>Demequina</taxon>
    </lineage>
</organism>
<proteinExistence type="predicted"/>
<protein>
    <submittedName>
        <fullName evidence="3">Uncharacterized protein</fullName>
    </submittedName>
</protein>
<dbReference type="Proteomes" id="UP001172738">
    <property type="component" value="Unassembled WGS sequence"/>
</dbReference>
<accession>A0ABT8FXJ6</accession>
<sequence>MAETPESHGAESAQTAETPTIVPGQPRSVLDRLRRNRMGALAAGLVVAIAVGLLLSVLVPGEPNLLAYALLGLLLIAAVSATVRFLSPDRGLAAQGSAFFATAVGVHLMLVTGAVDSAGSELFELIGGSGVSFDDALLAALAVPMVSTGVLLSGVVAAVVAGWGPREAEEPRPSRPAGY</sequence>
<reference evidence="3" key="1">
    <citation type="submission" date="2023-06" db="EMBL/GenBank/DDBJ databases">
        <title>SYSU T00b26.</title>
        <authorList>
            <person name="Gao L."/>
            <person name="Fang B.-Z."/>
            <person name="Li W.-J."/>
        </authorList>
    </citation>
    <scope>NUCLEOTIDE SEQUENCE</scope>
    <source>
        <strain evidence="3">SYSU T00b26</strain>
    </source>
</reference>
<evidence type="ECO:0000256" key="1">
    <source>
        <dbReference type="SAM" id="MobiDB-lite"/>
    </source>
</evidence>
<feature type="transmembrane region" description="Helical" evidence="2">
    <location>
        <begin position="136"/>
        <end position="163"/>
    </location>
</feature>
<dbReference type="EMBL" id="JAUHPV010000001">
    <property type="protein sequence ID" value="MDN4471628.1"/>
    <property type="molecule type" value="Genomic_DNA"/>
</dbReference>
<feature type="transmembrane region" description="Helical" evidence="2">
    <location>
        <begin position="40"/>
        <end position="59"/>
    </location>
</feature>
<feature type="region of interest" description="Disordered" evidence="1">
    <location>
        <begin position="1"/>
        <end position="24"/>
    </location>
</feature>
<dbReference type="RefSeq" id="WP_301125431.1">
    <property type="nucleotide sequence ID" value="NZ_JAUHPV010000001.1"/>
</dbReference>
<evidence type="ECO:0000256" key="2">
    <source>
        <dbReference type="SAM" id="Phobius"/>
    </source>
</evidence>
<gene>
    <name evidence="3" type="ORF">QQX04_01320</name>
</gene>
<keyword evidence="4" id="KW-1185">Reference proteome</keyword>
<feature type="transmembrane region" description="Helical" evidence="2">
    <location>
        <begin position="98"/>
        <end position="116"/>
    </location>
</feature>
<evidence type="ECO:0000313" key="4">
    <source>
        <dbReference type="Proteomes" id="UP001172738"/>
    </source>
</evidence>
<keyword evidence="2" id="KW-0472">Membrane</keyword>
<keyword evidence="2" id="KW-0812">Transmembrane</keyword>
<keyword evidence="2" id="KW-1133">Transmembrane helix</keyword>
<comment type="caution">
    <text evidence="3">The sequence shown here is derived from an EMBL/GenBank/DDBJ whole genome shotgun (WGS) entry which is preliminary data.</text>
</comment>
<evidence type="ECO:0000313" key="3">
    <source>
        <dbReference type="EMBL" id="MDN4471628.1"/>
    </source>
</evidence>
<feature type="transmembrane region" description="Helical" evidence="2">
    <location>
        <begin position="65"/>
        <end position="86"/>
    </location>
</feature>